<sequence length="34" mass="3746">MSFPNSAIEFLISPADVPKHDRKSESGQKAVDLM</sequence>
<dbReference type="AlphaFoldDB" id="A0A1I4U899"/>
<dbReference type="Proteomes" id="UP000199561">
    <property type="component" value="Unassembled WGS sequence"/>
</dbReference>
<feature type="region of interest" description="Disordered" evidence="1">
    <location>
        <begin position="15"/>
        <end position="34"/>
    </location>
</feature>
<evidence type="ECO:0000313" key="2">
    <source>
        <dbReference type="EMBL" id="SFM85226.1"/>
    </source>
</evidence>
<evidence type="ECO:0000256" key="1">
    <source>
        <dbReference type="SAM" id="MobiDB-lite"/>
    </source>
</evidence>
<gene>
    <name evidence="2" type="ORF">SAMN05421880_14015</name>
</gene>
<reference evidence="2 3" key="1">
    <citation type="submission" date="2016-10" db="EMBL/GenBank/DDBJ databases">
        <authorList>
            <person name="de Groot N.N."/>
        </authorList>
    </citation>
    <scope>NUCLEOTIDE SEQUENCE [LARGE SCALE GENOMIC DNA]</scope>
    <source>
        <strain evidence="2 3">Nm146</strain>
    </source>
</reference>
<feature type="non-terminal residue" evidence="2">
    <location>
        <position position="34"/>
    </location>
</feature>
<protein>
    <submittedName>
        <fullName evidence="2">Uncharacterized protein</fullName>
    </submittedName>
</protein>
<organism evidence="2 3">
    <name type="scientific">Nitrosomonas nitrosa</name>
    <dbReference type="NCBI Taxonomy" id="52442"/>
    <lineage>
        <taxon>Bacteria</taxon>
        <taxon>Pseudomonadati</taxon>
        <taxon>Pseudomonadota</taxon>
        <taxon>Betaproteobacteria</taxon>
        <taxon>Nitrosomonadales</taxon>
        <taxon>Nitrosomonadaceae</taxon>
        <taxon>Nitrosomonas</taxon>
    </lineage>
</organism>
<evidence type="ECO:0000313" key="3">
    <source>
        <dbReference type="Proteomes" id="UP000199561"/>
    </source>
</evidence>
<name>A0A1I4U899_9PROT</name>
<accession>A0A1I4U899</accession>
<proteinExistence type="predicted"/>
<feature type="compositionally biased region" description="Basic and acidic residues" evidence="1">
    <location>
        <begin position="17"/>
        <end position="26"/>
    </location>
</feature>
<keyword evidence="3" id="KW-1185">Reference proteome</keyword>
<dbReference type="STRING" id="52442.SAMN05421880_14015"/>
<dbReference type="EMBL" id="FOUF01000040">
    <property type="protein sequence ID" value="SFM85226.1"/>
    <property type="molecule type" value="Genomic_DNA"/>
</dbReference>